<dbReference type="EMBL" id="JABSTR010000009">
    <property type="protein sequence ID" value="KAH9379347.1"/>
    <property type="molecule type" value="Genomic_DNA"/>
</dbReference>
<dbReference type="OrthoDB" id="6781756at2759"/>
<protein>
    <submittedName>
        <fullName evidence="1">Uncharacterized protein</fullName>
    </submittedName>
</protein>
<keyword evidence="2" id="KW-1185">Reference proteome</keyword>
<dbReference type="AlphaFoldDB" id="A0A9J6GVW1"/>
<dbReference type="VEuPathDB" id="VectorBase:HLOH_043273"/>
<gene>
    <name evidence="1" type="ORF">HPB48_013204</name>
</gene>
<accession>A0A9J6GVW1</accession>
<comment type="caution">
    <text evidence="1">The sequence shown here is derived from an EMBL/GenBank/DDBJ whole genome shotgun (WGS) entry which is preliminary data.</text>
</comment>
<dbReference type="Proteomes" id="UP000821853">
    <property type="component" value="Unassembled WGS sequence"/>
</dbReference>
<reference evidence="1 2" key="1">
    <citation type="journal article" date="2020" name="Cell">
        <title>Large-Scale Comparative Analyses of Tick Genomes Elucidate Their Genetic Diversity and Vector Capacities.</title>
        <authorList>
            <consortium name="Tick Genome and Microbiome Consortium (TIGMIC)"/>
            <person name="Jia N."/>
            <person name="Wang J."/>
            <person name="Shi W."/>
            <person name="Du L."/>
            <person name="Sun Y."/>
            <person name="Zhan W."/>
            <person name="Jiang J.F."/>
            <person name="Wang Q."/>
            <person name="Zhang B."/>
            <person name="Ji P."/>
            <person name="Bell-Sakyi L."/>
            <person name="Cui X.M."/>
            <person name="Yuan T.T."/>
            <person name="Jiang B.G."/>
            <person name="Yang W.F."/>
            <person name="Lam T.T."/>
            <person name="Chang Q.C."/>
            <person name="Ding S.J."/>
            <person name="Wang X.J."/>
            <person name="Zhu J.G."/>
            <person name="Ruan X.D."/>
            <person name="Zhao L."/>
            <person name="Wei J.T."/>
            <person name="Ye R.Z."/>
            <person name="Que T.C."/>
            <person name="Du C.H."/>
            <person name="Zhou Y.H."/>
            <person name="Cheng J.X."/>
            <person name="Dai P.F."/>
            <person name="Guo W.B."/>
            <person name="Han X.H."/>
            <person name="Huang E.J."/>
            <person name="Li L.F."/>
            <person name="Wei W."/>
            <person name="Gao Y.C."/>
            <person name="Liu J.Z."/>
            <person name="Shao H.Z."/>
            <person name="Wang X."/>
            <person name="Wang C.C."/>
            <person name="Yang T.C."/>
            <person name="Huo Q.B."/>
            <person name="Li W."/>
            <person name="Chen H.Y."/>
            <person name="Chen S.E."/>
            <person name="Zhou L.G."/>
            <person name="Ni X.B."/>
            <person name="Tian J.H."/>
            <person name="Sheng Y."/>
            <person name="Liu T."/>
            <person name="Pan Y.S."/>
            <person name="Xia L.Y."/>
            <person name="Li J."/>
            <person name="Zhao F."/>
            <person name="Cao W.C."/>
        </authorList>
    </citation>
    <scope>NUCLEOTIDE SEQUENCE [LARGE SCALE GENOMIC DNA]</scope>
    <source>
        <strain evidence="1">HaeL-2018</strain>
    </source>
</reference>
<organism evidence="1 2">
    <name type="scientific">Haemaphysalis longicornis</name>
    <name type="common">Bush tick</name>
    <dbReference type="NCBI Taxonomy" id="44386"/>
    <lineage>
        <taxon>Eukaryota</taxon>
        <taxon>Metazoa</taxon>
        <taxon>Ecdysozoa</taxon>
        <taxon>Arthropoda</taxon>
        <taxon>Chelicerata</taxon>
        <taxon>Arachnida</taxon>
        <taxon>Acari</taxon>
        <taxon>Parasitiformes</taxon>
        <taxon>Ixodida</taxon>
        <taxon>Ixodoidea</taxon>
        <taxon>Ixodidae</taxon>
        <taxon>Haemaphysalinae</taxon>
        <taxon>Haemaphysalis</taxon>
    </lineage>
</organism>
<evidence type="ECO:0000313" key="2">
    <source>
        <dbReference type="Proteomes" id="UP000821853"/>
    </source>
</evidence>
<name>A0A9J6GVW1_HAELO</name>
<evidence type="ECO:0000313" key="1">
    <source>
        <dbReference type="EMBL" id="KAH9379347.1"/>
    </source>
</evidence>
<sequence>MFLLNLNLTHFVVYSKVEPLILTIPRCDNHIDMLVRKLQGRLLQALFAETGSISLRGLLN</sequence>
<proteinExistence type="predicted"/>